<dbReference type="InterPro" id="IPR012763">
    <property type="entry name" value="DNA_pol_III_sug/sutau_N"/>
</dbReference>
<keyword evidence="4 6" id="KW-0239">DNA-directed DNA polymerase</keyword>
<dbReference type="PANTHER" id="PTHR11669">
    <property type="entry name" value="REPLICATION FACTOR C / DNA POLYMERASE III GAMMA-TAU SUBUNIT"/>
    <property type="match status" value="1"/>
</dbReference>
<dbReference type="Gene3D" id="3.40.50.300">
    <property type="entry name" value="P-loop containing nucleotide triphosphate hydrolases"/>
    <property type="match status" value="1"/>
</dbReference>
<dbReference type="GO" id="GO:0006261">
    <property type="term" value="P:DNA-templated DNA replication"/>
    <property type="evidence" value="ECO:0007669"/>
    <property type="project" value="TreeGrafter"/>
</dbReference>
<dbReference type="GO" id="GO:0003677">
    <property type="term" value="F:DNA binding"/>
    <property type="evidence" value="ECO:0007669"/>
    <property type="project" value="InterPro"/>
</dbReference>
<sequence length="346" mass="38707">MIPMAYIALYRKYRPQKFSDVIGQDVVVSQLSEQIKNKTIAHAHLFSGGRGTGKTSVARIFAREIGCSDEDIYEIDAASNRSIDDVRAIRDVVHISPFSSPYKIYIVDEAHMLTKEAWNALLKTLEEPPAHVIFILATTEKHKVPDTIISRCQVFDFRKPSRAELVQTIEKVAKAEKYSLPKAGAEHIALLGDGSYRDTYGILEKVIQSSKDTKITLDEILEVTGAPQSDLVLNVIKYVGEKKADDAIGEIQKASVKGVDMKVFMELLLLRLRLVLLIRYAPKTGNILKESVPEEEQKTLEEMAKDKDLKFTGETLLAFLDASKMLSFATVPELPIELAIIKLCEK</sequence>
<comment type="catalytic activity">
    <reaction evidence="5 6">
        <text>DNA(n) + a 2'-deoxyribonucleoside 5'-triphosphate = DNA(n+1) + diphosphate</text>
        <dbReference type="Rhea" id="RHEA:22508"/>
        <dbReference type="Rhea" id="RHEA-COMP:17339"/>
        <dbReference type="Rhea" id="RHEA-COMP:17340"/>
        <dbReference type="ChEBI" id="CHEBI:33019"/>
        <dbReference type="ChEBI" id="CHEBI:61560"/>
        <dbReference type="ChEBI" id="CHEBI:173112"/>
        <dbReference type="EC" id="2.7.7.7"/>
    </reaction>
</comment>
<comment type="caution">
    <text evidence="8">The sequence shown here is derived from an EMBL/GenBank/DDBJ whole genome shotgun (WGS) entry which is preliminary data.</text>
</comment>
<evidence type="ECO:0000256" key="4">
    <source>
        <dbReference type="ARBA" id="ARBA00022932"/>
    </source>
</evidence>
<dbReference type="Gene3D" id="1.10.8.60">
    <property type="match status" value="1"/>
</dbReference>
<dbReference type="PANTHER" id="PTHR11669:SF0">
    <property type="entry name" value="PROTEIN STICHEL-LIKE 2"/>
    <property type="match status" value="1"/>
</dbReference>
<accession>A0A2H0QVK5</accession>
<evidence type="ECO:0000313" key="9">
    <source>
        <dbReference type="Proteomes" id="UP000231333"/>
    </source>
</evidence>
<protein>
    <recommendedName>
        <fullName evidence="6">DNA polymerase III subunit gamma/tau</fullName>
        <ecNumber evidence="6">2.7.7.7</ecNumber>
    </recommendedName>
</protein>
<dbReference type="InterPro" id="IPR027417">
    <property type="entry name" value="P-loop_NTPase"/>
</dbReference>
<feature type="domain" description="AAA+ ATPase" evidence="7">
    <location>
        <begin position="41"/>
        <end position="161"/>
    </location>
</feature>
<organism evidence="8 9">
    <name type="scientific">Candidatus Zambryskibacteria bacterium CG10_big_fil_rev_8_21_14_0_10_42_12</name>
    <dbReference type="NCBI Taxonomy" id="1975115"/>
    <lineage>
        <taxon>Bacteria</taxon>
        <taxon>Candidatus Zambryskiibacteriota</taxon>
    </lineage>
</organism>
<dbReference type="NCBIfam" id="TIGR02397">
    <property type="entry name" value="dnaX_nterm"/>
    <property type="match status" value="1"/>
</dbReference>
<evidence type="ECO:0000256" key="6">
    <source>
        <dbReference type="RuleBase" id="RU364063"/>
    </source>
</evidence>
<proteinExistence type="inferred from homology"/>
<evidence type="ECO:0000256" key="1">
    <source>
        <dbReference type="ARBA" id="ARBA00022679"/>
    </source>
</evidence>
<reference evidence="8 9" key="1">
    <citation type="submission" date="2017-09" db="EMBL/GenBank/DDBJ databases">
        <title>Depth-based differentiation of microbial function through sediment-hosted aquifers and enrichment of novel symbionts in the deep terrestrial subsurface.</title>
        <authorList>
            <person name="Probst A.J."/>
            <person name="Ladd B."/>
            <person name="Jarett J.K."/>
            <person name="Geller-Mcgrath D.E."/>
            <person name="Sieber C.M."/>
            <person name="Emerson J.B."/>
            <person name="Anantharaman K."/>
            <person name="Thomas B.C."/>
            <person name="Malmstrom R."/>
            <person name="Stieglmeier M."/>
            <person name="Klingl A."/>
            <person name="Woyke T."/>
            <person name="Ryan C.M."/>
            <person name="Banfield J.F."/>
        </authorList>
    </citation>
    <scope>NUCLEOTIDE SEQUENCE [LARGE SCALE GENOMIC DNA]</scope>
    <source>
        <strain evidence="8">CG10_big_fil_rev_8_21_14_0_10_42_12</strain>
    </source>
</reference>
<evidence type="ECO:0000259" key="7">
    <source>
        <dbReference type="SMART" id="SM00382"/>
    </source>
</evidence>
<evidence type="ECO:0000256" key="2">
    <source>
        <dbReference type="ARBA" id="ARBA00022695"/>
    </source>
</evidence>
<dbReference type="InterPro" id="IPR050238">
    <property type="entry name" value="DNA_Rep/Repair_Clamp_Loader"/>
</dbReference>
<keyword evidence="2 6" id="KW-0548">Nucleotidyltransferase</keyword>
<comment type="subunit">
    <text evidence="6">DNA polymerase III contains a core (composed of alpha, epsilon and theta chains) that associates with a tau subunit. This core dimerizes to form the POLIII' complex. PolIII' associates with the gamma complex (composed of gamma, delta, delta', psi and chi chains) and with the beta chain to form the complete DNA polymerase III complex.</text>
</comment>
<comment type="function">
    <text evidence="6">DNA polymerase III is a complex, multichain enzyme responsible for most of the replicative synthesis in bacteria. This DNA polymerase also exhibits 3' to 5' exonuclease activity.</text>
</comment>
<dbReference type="SMART" id="SM00382">
    <property type="entry name" value="AAA"/>
    <property type="match status" value="1"/>
</dbReference>
<evidence type="ECO:0000256" key="3">
    <source>
        <dbReference type="ARBA" id="ARBA00022705"/>
    </source>
</evidence>
<dbReference type="Proteomes" id="UP000231333">
    <property type="component" value="Unassembled WGS sequence"/>
</dbReference>
<evidence type="ECO:0000256" key="5">
    <source>
        <dbReference type="ARBA" id="ARBA00049244"/>
    </source>
</evidence>
<dbReference type="EMBL" id="PCXL01000011">
    <property type="protein sequence ID" value="PIR38298.1"/>
    <property type="molecule type" value="Genomic_DNA"/>
</dbReference>
<dbReference type="AlphaFoldDB" id="A0A2H0QVK5"/>
<dbReference type="GO" id="GO:0003887">
    <property type="term" value="F:DNA-directed DNA polymerase activity"/>
    <property type="evidence" value="ECO:0007669"/>
    <property type="project" value="UniProtKB-KW"/>
</dbReference>
<keyword evidence="1 6" id="KW-0808">Transferase</keyword>
<dbReference type="Pfam" id="PF13177">
    <property type="entry name" value="DNA_pol3_delta2"/>
    <property type="match status" value="2"/>
</dbReference>
<evidence type="ECO:0000313" key="8">
    <source>
        <dbReference type="EMBL" id="PIR38298.1"/>
    </source>
</evidence>
<dbReference type="InterPro" id="IPR022754">
    <property type="entry name" value="DNA_pol_III_gamma-3"/>
</dbReference>
<dbReference type="EC" id="2.7.7.7" evidence="6"/>
<dbReference type="GO" id="GO:0005524">
    <property type="term" value="F:ATP binding"/>
    <property type="evidence" value="ECO:0007669"/>
    <property type="project" value="UniProtKB-KW"/>
</dbReference>
<dbReference type="CDD" id="cd00009">
    <property type="entry name" value="AAA"/>
    <property type="match status" value="1"/>
</dbReference>
<dbReference type="GO" id="GO:0009360">
    <property type="term" value="C:DNA polymerase III complex"/>
    <property type="evidence" value="ECO:0007669"/>
    <property type="project" value="InterPro"/>
</dbReference>
<name>A0A2H0QVK5_9BACT</name>
<keyword evidence="6" id="KW-0547">Nucleotide-binding</keyword>
<dbReference type="Gene3D" id="1.20.272.10">
    <property type="match status" value="1"/>
</dbReference>
<dbReference type="SUPFAM" id="SSF48019">
    <property type="entry name" value="post-AAA+ oligomerization domain-like"/>
    <property type="match status" value="1"/>
</dbReference>
<gene>
    <name evidence="6 8" type="primary">dnaX</name>
    <name evidence="8" type="ORF">COV34_01675</name>
</gene>
<dbReference type="Pfam" id="PF12169">
    <property type="entry name" value="DNA_pol3_gamma3"/>
    <property type="match status" value="1"/>
</dbReference>
<dbReference type="SUPFAM" id="SSF52540">
    <property type="entry name" value="P-loop containing nucleoside triphosphate hydrolases"/>
    <property type="match status" value="1"/>
</dbReference>
<keyword evidence="3 6" id="KW-0235">DNA replication</keyword>
<dbReference type="InterPro" id="IPR008921">
    <property type="entry name" value="DNA_pol3_clamp-load_cplx_C"/>
</dbReference>
<comment type="similarity">
    <text evidence="6">Belongs to the DnaX/STICHEL family.</text>
</comment>
<keyword evidence="6" id="KW-0067">ATP-binding</keyword>
<dbReference type="InterPro" id="IPR003593">
    <property type="entry name" value="AAA+_ATPase"/>
</dbReference>